<evidence type="ECO:0000256" key="2">
    <source>
        <dbReference type="ARBA" id="ARBA00022692"/>
    </source>
</evidence>
<feature type="compositionally biased region" description="Basic and acidic residues" evidence="6">
    <location>
        <begin position="1343"/>
        <end position="1352"/>
    </location>
</feature>
<feature type="region of interest" description="Disordered" evidence="6">
    <location>
        <begin position="1936"/>
        <end position="2003"/>
    </location>
</feature>
<dbReference type="EMBL" id="CDMZ01000453">
    <property type="protein sequence ID" value="CEM14697.1"/>
    <property type="molecule type" value="Genomic_DNA"/>
</dbReference>
<name>A0A0G4FLA0_9ALVE</name>
<feature type="transmembrane region" description="Helical" evidence="7">
    <location>
        <begin position="1634"/>
        <end position="1652"/>
    </location>
</feature>
<organism evidence="8">
    <name type="scientific">Chromera velia CCMP2878</name>
    <dbReference type="NCBI Taxonomy" id="1169474"/>
    <lineage>
        <taxon>Eukaryota</taxon>
        <taxon>Sar</taxon>
        <taxon>Alveolata</taxon>
        <taxon>Colpodellida</taxon>
        <taxon>Chromeraceae</taxon>
        <taxon>Chromera</taxon>
    </lineage>
</organism>
<gene>
    <name evidence="8" type="ORF">Cvel_17559</name>
</gene>
<dbReference type="Gene3D" id="2.60.220.50">
    <property type="match status" value="1"/>
</dbReference>
<feature type="compositionally biased region" description="Low complexity" evidence="6">
    <location>
        <begin position="2101"/>
        <end position="2111"/>
    </location>
</feature>
<evidence type="ECO:0000256" key="7">
    <source>
        <dbReference type="SAM" id="Phobius"/>
    </source>
</evidence>
<feature type="transmembrane region" description="Helical" evidence="7">
    <location>
        <begin position="1672"/>
        <end position="1696"/>
    </location>
</feature>
<feature type="compositionally biased region" description="Polar residues" evidence="6">
    <location>
        <begin position="1291"/>
        <end position="1301"/>
    </location>
</feature>
<feature type="compositionally biased region" description="Acidic residues" evidence="6">
    <location>
        <begin position="1954"/>
        <end position="1963"/>
    </location>
</feature>
<feature type="region of interest" description="Disordered" evidence="6">
    <location>
        <begin position="1020"/>
        <end position="1056"/>
    </location>
</feature>
<feature type="compositionally biased region" description="Gly residues" evidence="6">
    <location>
        <begin position="1046"/>
        <end position="1056"/>
    </location>
</feature>
<comment type="subcellular location">
    <subcellularLocation>
        <location evidence="1">Membrane</location>
    </subcellularLocation>
</comment>
<feature type="compositionally biased region" description="Basic and acidic residues" evidence="6">
    <location>
        <begin position="1234"/>
        <end position="1262"/>
    </location>
</feature>
<dbReference type="InterPro" id="IPR009091">
    <property type="entry name" value="RCC1/BLIP-II"/>
</dbReference>
<accession>A0A0G4FLA0</accession>
<keyword evidence="3 7" id="KW-1133">Transmembrane helix</keyword>
<feature type="region of interest" description="Disordered" evidence="6">
    <location>
        <begin position="1327"/>
        <end position="1352"/>
    </location>
</feature>
<feature type="transmembrane region" description="Helical" evidence="7">
    <location>
        <begin position="1896"/>
        <end position="1914"/>
    </location>
</feature>
<dbReference type="Gene3D" id="2.130.10.30">
    <property type="entry name" value="Regulator of chromosome condensation 1/beta-lactamase-inhibitor protein II"/>
    <property type="match status" value="1"/>
</dbReference>
<dbReference type="Pfam" id="PF01825">
    <property type="entry name" value="GPS"/>
    <property type="match status" value="1"/>
</dbReference>
<dbReference type="VEuPathDB" id="CryptoDB:Cvel_17559"/>
<evidence type="ECO:0000256" key="6">
    <source>
        <dbReference type="SAM" id="MobiDB-lite"/>
    </source>
</evidence>
<reference evidence="8" key="1">
    <citation type="submission" date="2014-11" db="EMBL/GenBank/DDBJ databases">
        <authorList>
            <person name="Otto D Thomas"/>
            <person name="Naeem Raeece"/>
        </authorList>
    </citation>
    <scope>NUCLEOTIDE SEQUENCE</scope>
</reference>
<feature type="transmembrane region" description="Helical" evidence="7">
    <location>
        <begin position="1844"/>
        <end position="1876"/>
    </location>
</feature>
<feature type="region of interest" description="Disordered" evidence="6">
    <location>
        <begin position="888"/>
        <end position="912"/>
    </location>
</feature>
<feature type="region of interest" description="Disordered" evidence="6">
    <location>
        <begin position="1457"/>
        <end position="1495"/>
    </location>
</feature>
<dbReference type="PhylomeDB" id="A0A0G4FLA0"/>
<evidence type="ECO:0000313" key="8">
    <source>
        <dbReference type="EMBL" id="CEM14697.1"/>
    </source>
</evidence>
<evidence type="ECO:0000256" key="4">
    <source>
        <dbReference type="ARBA" id="ARBA00023136"/>
    </source>
</evidence>
<feature type="region of interest" description="Disordered" evidence="6">
    <location>
        <begin position="1094"/>
        <end position="1127"/>
    </location>
</feature>
<sequence length="2111" mass="229731">MTSESTCAYGEFSGEMKCWGQNDYGQLGRGFSGAPLSISATQLIDVGSDLTIVEEISGGLDHFCAAGKYRSFTNDAHPRRAKCWGRGDSAQLTMNATDTSNRGDDTMEMGDNLPFFEIANATDEDSDIASAVCAGDDFSCAVHPGATDSAYGNVWCQTAASQFWVPFVANGSSEAWMAKELGCGHQFACALGAYRVGNSWGRESIRCWGENQFGQLGRTNNATEPVWPGGSQTAVQMAAGLEDVLFPDEDPGTVAEPDKLTVGNFHACGRTSVLKKWYCWGQNDTSGAITCEDKDECASGEHTCDTDTQDCQNIPGAFACVDRETGEVEVSESVKERFKKIKEKAKERIKEDPTILESVEAIADELREAASLFRRAAKRDEFDQEDMEAAAEETLEALRSTSSSDVASLVEEDVRADVGRGTESVRRAAEAQRVAGESLVETLAILRDTSRGQPQSATRAVRDSFFDAARLMVNHLGSLSRASGTGRQAAAAGSVVDVGVASERAAALEVCATPMVSAVNLLAEILESVAEGDEEVMQSDELTIGVRRLARTSAEVETRTEPVVISDSSNGMRIELPPPKDSPALMAALTPQSCADGRDGSSWIRTVSWENGPHDYSVASRNITGKTTTVGFAVCGNEAGEVNLNDQWADILIPVNTSLIGGLPEPPDPRRECRFWNDGEREWSVNGCLTLMHNGSHLLCRCNHFTDFGSFLNEAKTVVASTNYAVLGDFGKAAENLKVDNVLLWITAAVTLLCLGFIIRAAVLDYKSPFLTPKDRISLLVGNDAVVGRLMEGRPLWDLRRGCAVMCKCKGLRKSLRAMQTWRVKHWWQETFMAKGGRSHQAALVAELQEAAEKALRSGMKPSTNEFAVLPDCEILVFGKEAGVVTQPSHAKGVSTSADLTSKSEKRKRSSLLTQTPLKKSISVLGSKRNVQEPQEEASLRLPLSDWRLRDAVATLFIPRPSIPKPTWKETEGVMRLLVRSGAFADYLAAKERNTLRLELQASIRIARWIFARRKRKQQELEQREGGQQQSVGGGSEDDSGKEGGQRGGGSLGGEEGMLHDLVSEIARDELLSHGDAVSSSNEVESSEVPLVVFEGSHGAPPPASEGSESGQSVRERDGDVDDSIRTDQIELSTVSEGLHFGREAFSPTGDRTVSASAYTGRSRHFDHIPVPNHPMHMGRSGEGNFHIQSSPPGAASSEEEDEYSPTRTERSVLQPMPLALSSLSRSMSRKGQKSGEEEGLNYKKEKEERKEGMSEKGEDSRPPSQPNSPQRPSLFLPIHPTTASKKETAQETGAQPSRGSVESGDEREEGFEALVCVSLLPEKFSEQPKRDHVQGGSAGAEGAKEEQEEHCVSSNDREWLLTVGITKQGSIKMCADVWVFMSMRVLRERRTLLLWTHSWIMQLESDTKRDASEMGEIFPKEVGQLLFLSQGGNSALISLTRVQHVAMRYCRLTADEGEKGPGGGKRRRSFLQKAFRQSSSGEKTPGTTRRGDRGIPFELLEQGGDGGGVSVRENMARMGLLLQVFCKIARTRFVISIRSTNDGVPVVGNGKRLTGFADALENRLGGMRIQRALAIRNTWAKRETLARENGKKENTEFALWTTPRALWNSFVRDHPFVYVVKCEDEGLTRVDKALLTSVDVLFSLAILALFFGADGAAATEYKPADFALAEVLNALLGIFTVFLSGSTRVILAVLFSEILAIIPQFTVEKLLYRRPPYVYHLEPLIAELKAGMEVKMSKVESLLKTKIHGKALIDNNRKPTRLCKAFSFFSERNPLFRSSVSTHPKAKNGAQSFRDIFSRTRKCTMMSSNGGAEGGGGEKEKADGQDELWLLPEDFRNDHMRRAFLLVFAGRLLAVILFVGSCYYLLMFSLVYAASPEDIRDFFTSSGFSFVLESLVRPVMSAILVTLIIRAVVRRRSRAAVSVLSRFPELGHFPAETSTATGGGVTQGQGPDTADDKEEEADMGSSVFLVDDRQRSNRTVPEASELGNSEPPKKALESVEELGESGGRLRVSFRHIDQESAGGSGVVENEGRSENSVAEMDADESDIDEGVEVLDVAAAGNMSSQAHLSIGPISRVPLGALYGGAASPRSPSTGRGGGSRSPKGYSPLAR</sequence>
<dbReference type="InterPro" id="IPR000408">
    <property type="entry name" value="Reg_chr_condens"/>
</dbReference>
<evidence type="ECO:0000256" key="5">
    <source>
        <dbReference type="PROSITE-ProRule" id="PRU00235"/>
    </source>
</evidence>
<evidence type="ECO:0000256" key="1">
    <source>
        <dbReference type="ARBA" id="ARBA00004370"/>
    </source>
</evidence>
<dbReference type="InterPro" id="IPR046338">
    <property type="entry name" value="GAIN_dom_sf"/>
</dbReference>
<feature type="compositionally biased region" description="Polar residues" evidence="6">
    <location>
        <begin position="1476"/>
        <end position="1488"/>
    </location>
</feature>
<feature type="region of interest" description="Disordered" evidence="6">
    <location>
        <begin position="2016"/>
        <end position="2046"/>
    </location>
</feature>
<protein>
    <submittedName>
        <fullName evidence="8">Uncharacterized protein</fullName>
    </submittedName>
</protein>
<feature type="region of interest" description="Disordered" evidence="6">
    <location>
        <begin position="2080"/>
        <end position="2111"/>
    </location>
</feature>
<feature type="compositionally biased region" description="Polar residues" evidence="6">
    <location>
        <begin position="1150"/>
        <end position="1160"/>
    </location>
</feature>
<dbReference type="InterPro" id="IPR000203">
    <property type="entry name" value="GPS"/>
</dbReference>
<feature type="region of interest" description="Disordered" evidence="6">
    <location>
        <begin position="1142"/>
        <end position="1308"/>
    </location>
</feature>
<proteinExistence type="predicted"/>
<dbReference type="SUPFAM" id="SSF50985">
    <property type="entry name" value="RCC1/BLIP-II"/>
    <property type="match status" value="1"/>
</dbReference>
<keyword evidence="2 7" id="KW-0812">Transmembrane</keyword>
<feature type="compositionally biased region" description="Basic and acidic residues" evidence="6">
    <location>
        <begin position="1114"/>
        <end position="1127"/>
    </location>
</feature>
<evidence type="ECO:0000256" key="3">
    <source>
        <dbReference type="ARBA" id="ARBA00022989"/>
    </source>
</evidence>
<dbReference type="SMART" id="SM00303">
    <property type="entry name" value="GPS"/>
    <property type="match status" value="1"/>
</dbReference>
<feature type="repeat" description="RCC1" evidence="5">
    <location>
        <begin position="14"/>
        <end position="69"/>
    </location>
</feature>
<dbReference type="GO" id="GO:0016020">
    <property type="term" value="C:membrane"/>
    <property type="evidence" value="ECO:0007669"/>
    <property type="project" value="UniProtKB-SubCell"/>
</dbReference>
<dbReference type="PROSITE" id="PS50012">
    <property type="entry name" value="RCC1_3"/>
    <property type="match status" value="1"/>
</dbReference>
<keyword evidence="4 7" id="KW-0472">Membrane</keyword>
<feature type="compositionally biased region" description="Polar residues" evidence="6">
    <location>
        <begin position="888"/>
        <end position="899"/>
    </location>
</feature>
<feature type="compositionally biased region" description="Low complexity" evidence="6">
    <location>
        <begin position="1216"/>
        <end position="1227"/>
    </location>
</feature>